<dbReference type="OrthoDB" id="5570355at2"/>
<dbReference type="AlphaFoldDB" id="D5C0B8"/>
<organism evidence="2 3">
    <name type="scientific">Nitrosococcus halophilus (strain Nc4)</name>
    <dbReference type="NCBI Taxonomy" id="472759"/>
    <lineage>
        <taxon>Bacteria</taxon>
        <taxon>Pseudomonadati</taxon>
        <taxon>Pseudomonadota</taxon>
        <taxon>Gammaproteobacteria</taxon>
        <taxon>Chromatiales</taxon>
        <taxon>Chromatiaceae</taxon>
        <taxon>Nitrosococcus</taxon>
    </lineage>
</organism>
<accession>D5C0B8</accession>
<keyword evidence="1" id="KW-0812">Transmembrane</keyword>
<evidence type="ECO:0000313" key="2">
    <source>
        <dbReference type="EMBL" id="ADE14444.1"/>
    </source>
</evidence>
<proteinExistence type="predicted"/>
<dbReference type="RefSeq" id="WP_013032335.1">
    <property type="nucleotide sequence ID" value="NC_013960.1"/>
</dbReference>
<gene>
    <name evidence="2" type="ordered locus">Nhal_1292</name>
</gene>
<keyword evidence="1" id="KW-1133">Transmembrane helix</keyword>
<dbReference type="KEGG" id="nhl:Nhal_1292"/>
<evidence type="ECO:0000256" key="1">
    <source>
        <dbReference type="SAM" id="Phobius"/>
    </source>
</evidence>
<feature type="transmembrane region" description="Helical" evidence="1">
    <location>
        <begin position="26"/>
        <end position="50"/>
    </location>
</feature>
<name>D5C0B8_NITHN</name>
<dbReference type="EMBL" id="CP001798">
    <property type="protein sequence ID" value="ADE14444.1"/>
    <property type="molecule type" value="Genomic_DNA"/>
</dbReference>
<feature type="transmembrane region" description="Helical" evidence="1">
    <location>
        <begin position="56"/>
        <end position="75"/>
    </location>
</feature>
<protein>
    <submittedName>
        <fullName evidence="2">Uncharacterized protein</fullName>
    </submittedName>
</protein>
<keyword evidence="1" id="KW-0472">Membrane</keyword>
<keyword evidence="3" id="KW-1185">Reference proteome</keyword>
<reference evidence="3" key="1">
    <citation type="submission" date="2010-04" db="EMBL/GenBank/DDBJ databases">
        <title>Complete genome sequence of Nitrosococcus halophilus Nc4, a salt-adapted, aerobic obligate ammonia-oxidizing sulfur purple bacterium.</title>
        <authorList>
            <consortium name="US DOE Joint Genome Institute"/>
            <person name="Campbell M.A."/>
            <person name="Malfatti S.A."/>
            <person name="Chain P.S.G."/>
            <person name="Heidelberg J.F."/>
            <person name="Ward B.B."/>
            <person name="Klotz M.G."/>
        </authorList>
    </citation>
    <scope>NUCLEOTIDE SEQUENCE [LARGE SCALE GENOMIC DNA]</scope>
    <source>
        <strain evidence="3">Nc4</strain>
    </source>
</reference>
<dbReference type="eggNOG" id="ENOG5033CJA">
    <property type="taxonomic scope" value="Bacteria"/>
</dbReference>
<sequence>MKFANTKHIKNNNKDKDMKKNNNIKMIIGGPLGVLAWSASAGTMLVIFVWGLEKSVFAVVVVKTVSWGMWGVGVIRQSSYFKSLKEPPNGLNNAKKSLSHLSWGLTFYLCSIGDQGRLNYNLFPVSLRLHREYYIPIQYHSSAFAHAYFQVLERPMVGQTMTDSLGREPFPKLILVPQPFGEGQLERES</sequence>
<dbReference type="Proteomes" id="UP000001844">
    <property type="component" value="Chromosome"/>
</dbReference>
<dbReference type="HOGENOM" id="CLU_1650351_0_0_6"/>
<evidence type="ECO:0000313" key="3">
    <source>
        <dbReference type="Proteomes" id="UP000001844"/>
    </source>
</evidence>